<proteinExistence type="predicted"/>
<keyword evidence="1" id="KW-0614">Plasmid</keyword>
<evidence type="ECO:0000313" key="1">
    <source>
        <dbReference type="EMBL" id="AAQ87539.1"/>
    </source>
</evidence>
<geneLocation type="plasmid" evidence="1">
    <name>megaplasmid 2</name>
</geneLocation>
<accession>Q6W129</accession>
<dbReference type="AlphaFoldDB" id="Q6W129"/>
<organism evidence="1">
    <name type="scientific">Sinorhizobium fredii (strain NBRC 101917 / NGR234)</name>
    <dbReference type="NCBI Taxonomy" id="394"/>
    <lineage>
        <taxon>Bacteria</taxon>
        <taxon>Pseudomonadati</taxon>
        <taxon>Pseudomonadota</taxon>
        <taxon>Alphaproteobacteria</taxon>
        <taxon>Hyphomicrobiales</taxon>
        <taxon>Rhizobiaceae</taxon>
        <taxon>Sinorhizobium/Ensifer group</taxon>
        <taxon>Sinorhizobium</taxon>
    </lineage>
</organism>
<dbReference type="EMBL" id="AY316747">
    <property type="protein sequence ID" value="AAQ87539.1"/>
    <property type="molecule type" value="Genomic_DNA"/>
</dbReference>
<sequence>MMGLRRIRSAKKCSEVIDPLKNLLVADLSVQNEVGNPTFTAIAFGSALV</sequence>
<name>Q6W129_SINFN</name>
<gene>
    <name evidence="1" type="ORF">RNGR00414</name>
</gene>
<protein>
    <submittedName>
        <fullName evidence="1">Uncharacterized protein</fullName>
    </submittedName>
</protein>
<reference evidence="1" key="1">
    <citation type="submission" date="2003-06" db="EMBL/GenBank/DDBJ databases">
        <title>Comparative DNA analysis of two large contigs of the Rhizobium sp. NGR234 megaplasmid 2.</title>
        <authorList>
            <person name="Broughton W.J."/>
            <person name="Perret X."/>
            <person name="Staehelin C."/>
            <person name="Schmitz R.A."/>
            <person name="Raasch C."/>
            <person name="Liesegang H."/>
            <person name="Gottschalk G."/>
            <person name="Streit W.R."/>
        </authorList>
    </citation>
    <scope>NUCLEOTIDE SEQUENCE</scope>
    <source>
        <strain evidence="1">NGR234</strain>
        <plasmid evidence="1">megaplasmid 2</plasmid>
    </source>
</reference>